<dbReference type="AlphaFoldDB" id="A0A6C0JUN6"/>
<evidence type="ECO:0000313" key="1">
    <source>
        <dbReference type="EMBL" id="QHU07618.1"/>
    </source>
</evidence>
<organism evidence="1">
    <name type="scientific">viral metagenome</name>
    <dbReference type="NCBI Taxonomy" id="1070528"/>
    <lineage>
        <taxon>unclassified sequences</taxon>
        <taxon>metagenomes</taxon>
        <taxon>organismal metagenomes</taxon>
    </lineage>
</organism>
<name>A0A6C0JUN6_9ZZZZ</name>
<accession>A0A6C0JUN6</accession>
<dbReference type="EMBL" id="MN740685">
    <property type="protein sequence ID" value="QHU07618.1"/>
    <property type="molecule type" value="Genomic_DNA"/>
</dbReference>
<proteinExistence type="predicted"/>
<protein>
    <submittedName>
        <fullName evidence="1">Uncharacterized protein</fullName>
    </submittedName>
</protein>
<sequence length="99" mass="11617">MESQCVFRNTISGERCENVATNHRSNYCTYHEDTLQSIVSKDNDLELIKVNNEYFFKKNNYIVTMTDGKSINPILFKHIELLESKGYKINPLVLQYFES</sequence>
<reference evidence="1" key="1">
    <citation type="journal article" date="2020" name="Nature">
        <title>Giant virus diversity and host interactions through global metagenomics.</title>
        <authorList>
            <person name="Schulz F."/>
            <person name="Roux S."/>
            <person name="Paez-Espino D."/>
            <person name="Jungbluth S."/>
            <person name="Walsh D.A."/>
            <person name="Denef V.J."/>
            <person name="McMahon K.D."/>
            <person name="Konstantinidis K.T."/>
            <person name="Eloe-Fadrosh E.A."/>
            <person name="Kyrpides N.C."/>
            <person name="Woyke T."/>
        </authorList>
    </citation>
    <scope>NUCLEOTIDE SEQUENCE</scope>
    <source>
        <strain evidence="1">GVMAG-S-1041349-163</strain>
    </source>
</reference>